<dbReference type="InterPro" id="IPR015075">
    <property type="entry name" value="AtaL"/>
</dbReference>
<dbReference type="Gene3D" id="3.30.530.20">
    <property type="match status" value="1"/>
</dbReference>
<evidence type="ECO:0000313" key="1">
    <source>
        <dbReference type="EMBL" id="EMD00773.1"/>
    </source>
</evidence>
<dbReference type="STRING" id="717646.M2M158"/>
<dbReference type="KEGG" id="bcom:BAUCODRAFT_118509"/>
<dbReference type="Proteomes" id="UP000011761">
    <property type="component" value="Unassembled WGS sequence"/>
</dbReference>
<dbReference type="GeneID" id="19107335"/>
<sequence>MVVIYCAYSEPINPSGTSPVLSRDQIWQALQQKVRHPSGFVPIITGTDIIEDKGDEVTRIAHFQPPGKPAHSLREVCKSYYPTKIDFWADSGALVTNLVSDGPGLTEHDYQLTYIFEWRHPDVEQGSDEHKKIAEQAIKDAKQAVHGSIVAMRKMASEGKA</sequence>
<name>M2M158_BAUPA</name>
<dbReference type="AlphaFoldDB" id="M2M158"/>
<dbReference type="InterPro" id="IPR023393">
    <property type="entry name" value="START-like_dom_sf"/>
</dbReference>
<accession>M2M158</accession>
<dbReference type="OMA" id="FEWRHPD"/>
<dbReference type="OrthoDB" id="2320332at2759"/>
<reference evidence="1 2" key="1">
    <citation type="journal article" date="2012" name="PLoS Pathog.">
        <title>Diverse lifestyles and strategies of plant pathogenesis encoded in the genomes of eighteen Dothideomycetes fungi.</title>
        <authorList>
            <person name="Ohm R.A."/>
            <person name="Feau N."/>
            <person name="Henrissat B."/>
            <person name="Schoch C.L."/>
            <person name="Horwitz B.A."/>
            <person name="Barry K.W."/>
            <person name="Condon B.J."/>
            <person name="Copeland A.C."/>
            <person name="Dhillon B."/>
            <person name="Glaser F."/>
            <person name="Hesse C.N."/>
            <person name="Kosti I."/>
            <person name="LaButti K."/>
            <person name="Lindquist E.A."/>
            <person name="Lucas S."/>
            <person name="Salamov A.A."/>
            <person name="Bradshaw R.E."/>
            <person name="Ciuffetti L."/>
            <person name="Hamelin R.C."/>
            <person name="Kema G.H.J."/>
            <person name="Lawrence C."/>
            <person name="Scott J.A."/>
            <person name="Spatafora J.W."/>
            <person name="Turgeon B.G."/>
            <person name="de Wit P.J.G.M."/>
            <person name="Zhong S."/>
            <person name="Goodwin S.B."/>
            <person name="Grigoriev I.V."/>
        </authorList>
    </citation>
    <scope>NUCLEOTIDE SEQUENCE [LARGE SCALE GENOMIC DNA]</scope>
    <source>
        <strain evidence="1 2">UAMH 10762</strain>
    </source>
</reference>
<dbReference type="HOGENOM" id="CLU_111642_2_0_1"/>
<dbReference type="EMBL" id="KB445550">
    <property type="protein sequence ID" value="EMD00773.1"/>
    <property type="molecule type" value="Genomic_DNA"/>
</dbReference>
<gene>
    <name evidence="1" type="ORF">BAUCODRAFT_118509</name>
</gene>
<dbReference type="SUPFAM" id="SSF55961">
    <property type="entry name" value="Bet v1-like"/>
    <property type="match status" value="1"/>
</dbReference>
<evidence type="ECO:0000313" key="2">
    <source>
        <dbReference type="Proteomes" id="UP000011761"/>
    </source>
</evidence>
<dbReference type="Pfam" id="PF08982">
    <property type="entry name" value="AtaL"/>
    <property type="match status" value="1"/>
</dbReference>
<evidence type="ECO:0008006" key="3">
    <source>
        <dbReference type="Google" id="ProtNLM"/>
    </source>
</evidence>
<dbReference type="eggNOG" id="ENOG502S7JX">
    <property type="taxonomic scope" value="Eukaryota"/>
</dbReference>
<proteinExistence type="predicted"/>
<dbReference type="RefSeq" id="XP_007671957.1">
    <property type="nucleotide sequence ID" value="XM_007673767.1"/>
</dbReference>
<organism evidence="1 2">
    <name type="scientific">Baudoinia panamericana (strain UAMH 10762)</name>
    <name type="common">Angels' share fungus</name>
    <name type="synonym">Baudoinia compniacensis (strain UAMH 10762)</name>
    <dbReference type="NCBI Taxonomy" id="717646"/>
    <lineage>
        <taxon>Eukaryota</taxon>
        <taxon>Fungi</taxon>
        <taxon>Dikarya</taxon>
        <taxon>Ascomycota</taxon>
        <taxon>Pezizomycotina</taxon>
        <taxon>Dothideomycetes</taxon>
        <taxon>Dothideomycetidae</taxon>
        <taxon>Mycosphaerellales</taxon>
        <taxon>Teratosphaeriaceae</taxon>
        <taxon>Baudoinia</taxon>
    </lineage>
</organism>
<keyword evidence="2" id="KW-1185">Reference proteome</keyword>
<protein>
    <recommendedName>
        <fullName evidence="3">DUF1857-domain-containing protein</fullName>
    </recommendedName>
</protein>